<evidence type="ECO:0000256" key="1">
    <source>
        <dbReference type="ARBA" id="ARBA00001927"/>
    </source>
</evidence>
<name>A0AAJ0UCW6_HALSE</name>
<keyword evidence="3" id="KW-0411">Iron-sulfur</keyword>
<dbReference type="InterPro" id="IPR051349">
    <property type="entry name" value="Hydrogenase_assoc-protein"/>
</dbReference>
<evidence type="ECO:0000256" key="4">
    <source>
        <dbReference type="SAM" id="MobiDB-lite"/>
    </source>
</evidence>
<sequence>MTTHSNASTSSASQPQPAAGAETSTDDKIQVATIWLDGCSGCHMSFLDMDERLVDLVQKIDIVYSPFVDTKTLPEQVDVGIIEGSISNEEDLHKAKRFRKHCKLLISLGDCAVNGNIPAMRNPFKLESVYERAYLENVNVHQQIPSVGVPALLKTVLPVHAVVTIDVFVPGCPPNADAIHAVLSELIAGRTPQPLSHTRFGA</sequence>
<dbReference type="AlphaFoldDB" id="A0AAJ0UCW6"/>
<comment type="cofactor">
    <cofactor evidence="1">
        <name>[3Fe-4S] cluster</name>
        <dbReference type="ChEBI" id="CHEBI:21137"/>
    </cofactor>
</comment>
<dbReference type="GO" id="GO:0016491">
    <property type="term" value="F:oxidoreductase activity"/>
    <property type="evidence" value="ECO:0007669"/>
    <property type="project" value="UniProtKB-KW"/>
</dbReference>
<evidence type="ECO:0000259" key="5">
    <source>
        <dbReference type="Pfam" id="PF01058"/>
    </source>
</evidence>
<evidence type="ECO:0000256" key="3">
    <source>
        <dbReference type="ARBA" id="ARBA00023291"/>
    </source>
</evidence>
<keyword evidence="7" id="KW-1185">Reference proteome</keyword>
<keyword evidence="2" id="KW-0560">Oxidoreductase</keyword>
<keyword evidence="3" id="KW-0479">Metal-binding</keyword>
<dbReference type="PANTHER" id="PTHR42845:SF1">
    <property type="entry name" value="HYDROGENASE SMALL SUBUNIT"/>
    <property type="match status" value="1"/>
</dbReference>
<reference evidence="6" key="2">
    <citation type="journal article" date="2020" name="Microorganisms">
        <title>Osmotic Adaptation and Compatible Solute Biosynthesis of Phototrophic Bacteria as Revealed from Genome Analyses.</title>
        <authorList>
            <person name="Imhoff J.F."/>
            <person name="Rahn T."/>
            <person name="Kunzel S."/>
            <person name="Keller A."/>
            <person name="Neulinger S.C."/>
        </authorList>
    </citation>
    <scope>NUCLEOTIDE SEQUENCE</scope>
    <source>
        <strain evidence="6">DSM 4395</strain>
    </source>
</reference>
<keyword evidence="3" id="KW-0408">Iron</keyword>
<feature type="compositionally biased region" description="Low complexity" evidence="4">
    <location>
        <begin position="1"/>
        <end position="21"/>
    </location>
</feature>
<evidence type="ECO:0000313" key="6">
    <source>
        <dbReference type="EMBL" id="MBK5929199.1"/>
    </source>
</evidence>
<gene>
    <name evidence="6" type="ORF">CCR82_01270</name>
</gene>
<evidence type="ECO:0000313" key="7">
    <source>
        <dbReference type="Proteomes" id="UP001296967"/>
    </source>
</evidence>
<organism evidence="6 7">
    <name type="scientific">Halochromatium salexigens</name>
    <name type="common">Chromatium salexigens</name>
    <dbReference type="NCBI Taxonomy" id="49447"/>
    <lineage>
        <taxon>Bacteria</taxon>
        <taxon>Pseudomonadati</taxon>
        <taxon>Pseudomonadota</taxon>
        <taxon>Gammaproteobacteria</taxon>
        <taxon>Chromatiales</taxon>
        <taxon>Chromatiaceae</taxon>
        <taxon>Halochromatium</taxon>
    </lineage>
</organism>
<keyword evidence="3" id="KW-0003">3Fe-4S</keyword>
<dbReference type="Proteomes" id="UP001296967">
    <property type="component" value="Unassembled WGS sequence"/>
</dbReference>
<dbReference type="InterPro" id="IPR037024">
    <property type="entry name" value="NiFe_Hase_small_N_sf"/>
</dbReference>
<dbReference type="SUPFAM" id="SSF56770">
    <property type="entry name" value="HydA/Nqo6-like"/>
    <property type="match status" value="1"/>
</dbReference>
<dbReference type="Gene3D" id="3.40.50.700">
    <property type="entry name" value="NADH:ubiquinone oxidoreductase-like, 20kDa subunit"/>
    <property type="match status" value="1"/>
</dbReference>
<evidence type="ECO:0000256" key="2">
    <source>
        <dbReference type="ARBA" id="ARBA00023002"/>
    </source>
</evidence>
<dbReference type="GO" id="GO:0051538">
    <property type="term" value="F:3 iron, 4 sulfur cluster binding"/>
    <property type="evidence" value="ECO:0007669"/>
    <property type="project" value="UniProtKB-KW"/>
</dbReference>
<reference evidence="6" key="1">
    <citation type="submission" date="2017-05" db="EMBL/GenBank/DDBJ databases">
        <authorList>
            <person name="Imhoff J.F."/>
            <person name="Rahn T."/>
            <person name="Kuenzel S."/>
            <person name="Neulinger S.C."/>
        </authorList>
    </citation>
    <scope>NUCLEOTIDE SEQUENCE</scope>
    <source>
        <strain evidence="6">DSM 4395</strain>
    </source>
</reference>
<protein>
    <submittedName>
        <fullName evidence="6">NADP oxidoreductase</fullName>
    </submittedName>
</protein>
<accession>A0AAJ0UCW6</accession>
<dbReference type="PANTHER" id="PTHR42845">
    <property type="entry name" value="COENZYME F420-REDUCING HYDROGENASE, GAMMA SUBUNIT"/>
    <property type="match status" value="1"/>
</dbReference>
<dbReference type="RefSeq" id="WP_201243438.1">
    <property type="nucleotide sequence ID" value="NZ_NHSF01000010.1"/>
</dbReference>
<dbReference type="Pfam" id="PF01058">
    <property type="entry name" value="Oxidored_q6"/>
    <property type="match status" value="1"/>
</dbReference>
<proteinExistence type="predicted"/>
<dbReference type="InterPro" id="IPR006137">
    <property type="entry name" value="NADH_UbQ_OxRdtase-like_20kDa"/>
</dbReference>
<feature type="region of interest" description="Disordered" evidence="4">
    <location>
        <begin position="1"/>
        <end position="25"/>
    </location>
</feature>
<feature type="domain" description="NADH:ubiquinone oxidoreductase-like 20kDa subunit" evidence="5">
    <location>
        <begin position="39"/>
        <end position="185"/>
    </location>
</feature>
<dbReference type="EMBL" id="NHSF01000010">
    <property type="protein sequence ID" value="MBK5929199.1"/>
    <property type="molecule type" value="Genomic_DNA"/>
</dbReference>
<comment type="caution">
    <text evidence="6">The sequence shown here is derived from an EMBL/GenBank/DDBJ whole genome shotgun (WGS) entry which is preliminary data.</text>
</comment>